<dbReference type="EMBL" id="MRZV01002040">
    <property type="protein sequence ID" value="PIK34919.1"/>
    <property type="molecule type" value="Genomic_DNA"/>
</dbReference>
<evidence type="ECO:0000256" key="10">
    <source>
        <dbReference type="ARBA" id="ARBA00052895"/>
    </source>
</evidence>
<dbReference type="Gene3D" id="2.60.40.1910">
    <property type="match status" value="1"/>
</dbReference>
<dbReference type="InterPro" id="IPR045357">
    <property type="entry name" value="Aminopeptidase_N-like_N"/>
</dbReference>
<dbReference type="OrthoDB" id="275509at2759"/>
<proteinExistence type="inferred from homology"/>
<dbReference type="InterPro" id="IPR024571">
    <property type="entry name" value="ERAP1-like_C_dom"/>
</dbReference>
<dbReference type="GO" id="GO:0016285">
    <property type="term" value="F:alanyl aminopeptidase activity"/>
    <property type="evidence" value="ECO:0007669"/>
    <property type="project" value="UniProtKB-EC"/>
</dbReference>
<keyword evidence="9 14" id="KW-0482">Metalloprotease</keyword>
<comment type="caution">
    <text evidence="18">The sequence shown here is derived from an EMBL/GenBank/DDBJ whole genome shotgun (WGS) entry which is preliminary data.</text>
</comment>
<feature type="domain" description="Peptidase M1 membrane alanine aminopeptidase" evidence="15">
    <location>
        <begin position="322"/>
        <end position="497"/>
    </location>
</feature>
<dbReference type="PANTHER" id="PTHR11533:SF174">
    <property type="entry name" value="PUROMYCIN-SENSITIVE AMINOPEPTIDASE-RELATED"/>
    <property type="match status" value="1"/>
</dbReference>
<comment type="cofactor">
    <cofactor evidence="12 14">
        <name>Zn(2+)</name>
        <dbReference type="ChEBI" id="CHEBI:29105"/>
    </cofactor>
    <text evidence="12 14">Binds 1 zinc ion per subunit.</text>
</comment>
<reference evidence="18 19" key="1">
    <citation type="journal article" date="2017" name="PLoS Biol.">
        <title>The sea cucumber genome provides insights into morphological evolution and visceral regeneration.</title>
        <authorList>
            <person name="Zhang X."/>
            <person name="Sun L."/>
            <person name="Yuan J."/>
            <person name="Sun Y."/>
            <person name="Gao Y."/>
            <person name="Zhang L."/>
            <person name="Li S."/>
            <person name="Dai H."/>
            <person name="Hamel J.F."/>
            <person name="Liu C."/>
            <person name="Yu Y."/>
            <person name="Liu S."/>
            <person name="Lin W."/>
            <person name="Guo K."/>
            <person name="Jin S."/>
            <person name="Xu P."/>
            <person name="Storey K.B."/>
            <person name="Huan P."/>
            <person name="Zhang T."/>
            <person name="Zhou Y."/>
            <person name="Zhang J."/>
            <person name="Lin C."/>
            <person name="Li X."/>
            <person name="Xing L."/>
            <person name="Huo D."/>
            <person name="Sun M."/>
            <person name="Wang L."/>
            <person name="Mercier A."/>
            <person name="Li F."/>
            <person name="Yang H."/>
            <person name="Xiang J."/>
        </authorList>
    </citation>
    <scope>NUCLEOTIDE SEQUENCE [LARGE SCALE GENOMIC DNA]</scope>
    <source>
        <strain evidence="18">Shaxun</strain>
        <tissue evidence="18">Muscle</tissue>
    </source>
</reference>
<keyword evidence="19" id="KW-1185">Reference proteome</keyword>
<dbReference type="STRING" id="307972.A0A2G8JGS8"/>
<evidence type="ECO:0000256" key="5">
    <source>
        <dbReference type="ARBA" id="ARBA00022670"/>
    </source>
</evidence>
<protein>
    <recommendedName>
        <fullName evidence="14">Aminopeptidase</fullName>
        <ecNumber evidence="14">3.4.11.-</ecNumber>
    </recommendedName>
</protein>
<dbReference type="FunFam" id="1.10.390.10:FF:000006">
    <property type="entry name" value="Puromycin-sensitive aminopeptidase"/>
    <property type="match status" value="1"/>
</dbReference>
<dbReference type="InterPro" id="IPR050344">
    <property type="entry name" value="Peptidase_M1_aminopeptidases"/>
</dbReference>
<evidence type="ECO:0000256" key="3">
    <source>
        <dbReference type="ARBA" id="ARBA00022438"/>
    </source>
</evidence>
<dbReference type="InterPro" id="IPR027268">
    <property type="entry name" value="Peptidase_M4/M1_CTD_sf"/>
</dbReference>
<dbReference type="GO" id="GO:0005615">
    <property type="term" value="C:extracellular space"/>
    <property type="evidence" value="ECO:0007669"/>
    <property type="project" value="TreeGrafter"/>
</dbReference>
<dbReference type="GO" id="GO:0043171">
    <property type="term" value="P:peptide catabolic process"/>
    <property type="evidence" value="ECO:0007669"/>
    <property type="project" value="TreeGrafter"/>
</dbReference>
<evidence type="ECO:0000256" key="4">
    <source>
        <dbReference type="ARBA" id="ARBA00022490"/>
    </source>
</evidence>
<dbReference type="InterPro" id="IPR034016">
    <property type="entry name" value="M1_APN-typ"/>
</dbReference>
<feature type="binding site" evidence="12">
    <location>
        <position position="352"/>
    </location>
    <ligand>
        <name>Zn(2+)</name>
        <dbReference type="ChEBI" id="CHEBI:29105"/>
        <note>catalytic</note>
    </ligand>
</feature>
<keyword evidence="3 14" id="KW-0031">Aminopeptidase</keyword>
<dbReference type="FunFam" id="2.60.40.1730:FF:000002">
    <property type="entry name" value="Aminopeptidase"/>
    <property type="match status" value="1"/>
</dbReference>
<gene>
    <name evidence="18" type="ORF">BSL78_28259</name>
</gene>
<dbReference type="Gene3D" id="2.60.40.1730">
    <property type="entry name" value="tricorn interacting facor f3 domain"/>
    <property type="match status" value="1"/>
</dbReference>
<dbReference type="Proteomes" id="UP000230750">
    <property type="component" value="Unassembled WGS sequence"/>
</dbReference>
<dbReference type="PANTHER" id="PTHR11533">
    <property type="entry name" value="PROTEASE M1 ZINC METALLOPROTEASE"/>
    <property type="match status" value="1"/>
</dbReference>
<evidence type="ECO:0000256" key="6">
    <source>
        <dbReference type="ARBA" id="ARBA00022723"/>
    </source>
</evidence>
<evidence type="ECO:0000256" key="7">
    <source>
        <dbReference type="ARBA" id="ARBA00022801"/>
    </source>
</evidence>
<keyword evidence="7 14" id="KW-0378">Hydrolase</keyword>
<feature type="domain" description="Aminopeptidase N-like N-terminal" evidence="17">
    <location>
        <begin position="16"/>
        <end position="175"/>
    </location>
</feature>
<evidence type="ECO:0000259" key="16">
    <source>
        <dbReference type="Pfam" id="PF11838"/>
    </source>
</evidence>
<dbReference type="InterPro" id="IPR014782">
    <property type="entry name" value="Peptidase_M1_dom"/>
</dbReference>
<keyword evidence="5 14" id="KW-0645">Protease</keyword>
<dbReference type="GO" id="GO:0005737">
    <property type="term" value="C:cytoplasm"/>
    <property type="evidence" value="ECO:0007669"/>
    <property type="project" value="UniProtKB-SubCell"/>
</dbReference>
<feature type="domain" description="ERAP1-like C-terminal" evidence="16">
    <location>
        <begin position="578"/>
        <end position="850"/>
    </location>
</feature>
<dbReference type="GO" id="GO:0006508">
    <property type="term" value="P:proteolysis"/>
    <property type="evidence" value="ECO:0007669"/>
    <property type="project" value="UniProtKB-KW"/>
</dbReference>
<dbReference type="GO" id="GO:0070006">
    <property type="term" value="F:metalloaminopeptidase activity"/>
    <property type="evidence" value="ECO:0007669"/>
    <property type="project" value="TreeGrafter"/>
</dbReference>
<comment type="similarity">
    <text evidence="2 14">Belongs to the peptidase M1 family.</text>
</comment>
<keyword evidence="4" id="KW-0963">Cytoplasm</keyword>
<evidence type="ECO:0000259" key="17">
    <source>
        <dbReference type="Pfam" id="PF17900"/>
    </source>
</evidence>
<dbReference type="Gene3D" id="1.25.50.20">
    <property type="match status" value="1"/>
</dbReference>
<feature type="site" description="Transition state stabilizer" evidence="13">
    <location>
        <position position="438"/>
    </location>
</feature>
<dbReference type="SUPFAM" id="SSF55486">
    <property type="entry name" value="Metalloproteases ('zincins'), catalytic domain"/>
    <property type="match status" value="1"/>
</dbReference>
<evidence type="ECO:0000256" key="1">
    <source>
        <dbReference type="ARBA" id="ARBA00004496"/>
    </source>
</evidence>
<name>A0A2G8JGS8_STIJA</name>
<organism evidence="18 19">
    <name type="scientific">Stichopus japonicus</name>
    <name type="common">Sea cucumber</name>
    <dbReference type="NCBI Taxonomy" id="307972"/>
    <lineage>
        <taxon>Eukaryota</taxon>
        <taxon>Metazoa</taxon>
        <taxon>Echinodermata</taxon>
        <taxon>Eleutherozoa</taxon>
        <taxon>Echinozoa</taxon>
        <taxon>Holothuroidea</taxon>
        <taxon>Aspidochirotacea</taxon>
        <taxon>Aspidochirotida</taxon>
        <taxon>Stichopodidae</taxon>
        <taxon>Apostichopus</taxon>
    </lineage>
</organism>
<feature type="binding site" evidence="12">
    <location>
        <position position="356"/>
    </location>
    <ligand>
        <name>Zn(2+)</name>
        <dbReference type="ChEBI" id="CHEBI:29105"/>
        <note>catalytic</note>
    </ligand>
</feature>
<dbReference type="Pfam" id="PF11838">
    <property type="entry name" value="ERAP1_C"/>
    <property type="match status" value="1"/>
</dbReference>
<feature type="domain" description="Peptidase M1 membrane alanine aminopeptidase" evidence="15">
    <location>
        <begin position="256"/>
        <end position="299"/>
    </location>
</feature>
<dbReference type="Pfam" id="PF01433">
    <property type="entry name" value="Peptidase_M1"/>
    <property type="match status" value="2"/>
</dbReference>
<sequence>MLDKKPFQRLPKSVLPVNYNIRLKPNLTEFTFKGEETVELEVTTSTREIILNSVDIVISKAVLSVEGKDVGSSEIKYIPEEEKAILVFGEDIPVGKSHLRLDFTGELNDKMKGFYRSKYATPDGEERFCAVTQFEATDARRAFPCWDEPALKATFDITLVVPKQKVALSNMRGENPRSQSALIIIFDHDNLSERDEDKPDPSDDSLKVVTYARTPIMSTYLLAFVVGDFDYVEGKSDDGVLVRVYTPLQKKEQGKFALEVAKKRFRSTELLYIAYLLPKIDLIAIPDFAAGAMENWGLLRTEMFNQHDRGVNSRVQVLGNGHCVARKETALLVDPKHSSASSKQWVALVVGHELAHQWFGNLVTMEWWTHLWLNEGFASWIEYLCVDNCFPDYDIWTQFTTQDYTRALVSDALLSSHPIEVPVGHPDEIDEIFDLISYCKGSSIIRMLHDFIGDESFRKGMHAYLNKHKYKNTFTEDLWAALGEASGKPIERIMTTWTKQMGFPVLAVSAEQKGTSRVLKITQTKFNANGPLEGDTSSWMVPISIATSANPSEAAVKVVLDIMDIDFVFPLLFSSQIQLNPGTVGFYRTHYSSEMLESLLPGIRDQSLPARDRLGIITDLFALAKAGQANTVEVLKVMEAYENETNYTVWTEITNNLDVLASLLSATNYGRLLQEFTKNLCSKVYKKVGWTPAEKEGHLDAMLRALILRVLGKNNHKDVVAEARNSSKLMLGGRADIGRSQNGRLRYGADTRRRSTFDEMLKLFKVQDLHEEKERIMRTLGNVKDEKLIKRVLDFAISDDVRSQDSVFVLGGACGGKLGQELVWKFTQEKWSLLSSRYQGGFLLSRLVSSQWMFLASISTGSSQ</sequence>
<dbReference type="GO" id="GO:0008270">
    <property type="term" value="F:zinc ion binding"/>
    <property type="evidence" value="ECO:0007669"/>
    <property type="project" value="UniProtKB-UniRule"/>
</dbReference>
<dbReference type="InterPro" id="IPR042097">
    <property type="entry name" value="Aminopeptidase_N-like_N_sf"/>
</dbReference>
<evidence type="ECO:0000313" key="19">
    <source>
        <dbReference type="Proteomes" id="UP000230750"/>
    </source>
</evidence>
<comment type="catalytic activity">
    <reaction evidence="10">
        <text>Release of an N-terminal amino acid, preferentially alanine, from a wide range of peptides, amides and arylamides.</text>
        <dbReference type="EC" id="3.4.11.14"/>
    </reaction>
</comment>
<dbReference type="Pfam" id="PF17900">
    <property type="entry name" value="Peptidase_M1_N"/>
    <property type="match status" value="1"/>
</dbReference>
<evidence type="ECO:0000256" key="14">
    <source>
        <dbReference type="RuleBase" id="RU364040"/>
    </source>
</evidence>
<evidence type="ECO:0000256" key="12">
    <source>
        <dbReference type="PIRSR" id="PIRSR634016-3"/>
    </source>
</evidence>
<evidence type="ECO:0000256" key="13">
    <source>
        <dbReference type="PIRSR" id="PIRSR634016-4"/>
    </source>
</evidence>
<dbReference type="GO" id="GO:0042277">
    <property type="term" value="F:peptide binding"/>
    <property type="evidence" value="ECO:0007669"/>
    <property type="project" value="TreeGrafter"/>
</dbReference>
<keyword evidence="8 12" id="KW-0862">Zinc</keyword>
<keyword evidence="6 12" id="KW-0479">Metal-binding</keyword>
<evidence type="ECO:0000313" key="18">
    <source>
        <dbReference type="EMBL" id="PIK34919.1"/>
    </source>
</evidence>
<comment type="subcellular location">
    <subcellularLocation>
        <location evidence="1">Cytoplasm</location>
    </subcellularLocation>
</comment>
<dbReference type="GO" id="GO:0016020">
    <property type="term" value="C:membrane"/>
    <property type="evidence" value="ECO:0007669"/>
    <property type="project" value="TreeGrafter"/>
</dbReference>
<evidence type="ECO:0000256" key="11">
    <source>
        <dbReference type="PIRSR" id="PIRSR634016-1"/>
    </source>
</evidence>
<evidence type="ECO:0000256" key="9">
    <source>
        <dbReference type="ARBA" id="ARBA00023049"/>
    </source>
</evidence>
<feature type="binding site" evidence="12">
    <location>
        <position position="375"/>
    </location>
    <ligand>
        <name>Zn(2+)</name>
        <dbReference type="ChEBI" id="CHEBI:29105"/>
        <note>catalytic</note>
    </ligand>
</feature>
<dbReference type="EC" id="3.4.11.-" evidence="14"/>
<dbReference type="FunFam" id="2.60.40.1910:FF:000002">
    <property type="entry name" value="Aminopeptidase"/>
    <property type="match status" value="1"/>
</dbReference>
<evidence type="ECO:0000256" key="2">
    <source>
        <dbReference type="ARBA" id="ARBA00010136"/>
    </source>
</evidence>
<evidence type="ECO:0000259" key="15">
    <source>
        <dbReference type="Pfam" id="PF01433"/>
    </source>
</evidence>
<dbReference type="SUPFAM" id="SSF63737">
    <property type="entry name" value="Leukotriene A4 hydrolase N-terminal domain"/>
    <property type="match status" value="1"/>
</dbReference>
<dbReference type="AlphaFoldDB" id="A0A2G8JGS8"/>
<dbReference type="Gene3D" id="1.10.390.10">
    <property type="entry name" value="Neutral Protease Domain 2"/>
    <property type="match status" value="1"/>
</dbReference>
<accession>A0A2G8JGS8</accession>
<feature type="active site" description="Proton acceptor" evidence="11">
    <location>
        <position position="353"/>
    </location>
</feature>
<evidence type="ECO:0000256" key="8">
    <source>
        <dbReference type="ARBA" id="ARBA00022833"/>
    </source>
</evidence>
<dbReference type="CDD" id="cd09601">
    <property type="entry name" value="M1_APN-Q_like"/>
    <property type="match status" value="1"/>
</dbReference>